<keyword evidence="4" id="KW-0418">Kinase</keyword>
<evidence type="ECO:0000313" key="9">
    <source>
        <dbReference type="RefSeq" id="XP_050928048.1"/>
    </source>
</evidence>
<sequence>MAKDSSSDPDAYPIPSNYELLDFVGSGDYGTVAKCRKRDTGETVIIKVSRFVQTAAREVSILEELMRHNLDQSNIVKLYDWYHMNNTIGLVLEMLDMTLSDYMKENRLPLNDIRFIIQQVHMQCQKATQRDLF</sequence>
<protein>
    <submittedName>
        <fullName evidence="9">Homeodomain-interacting protein kinase 3-like</fullName>
    </submittedName>
</protein>
<dbReference type="InterPro" id="IPR011009">
    <property type="entry name" value="Kinase-like_dom_sf"/>
</dbReference>
<keyword evidence="2" id="KW-0808">Transferase</keyword>
<dbReference type="SMART" id="SM00220">
    <property type="entry name" value="S_TKc"/>
    <property type="match status" value="1"/>
</dbReference>
<gene>
    <name evidence="9" type="primary">LOC108899294</name>
</gene>
<dbReference type="Pfam" id="PF00069">
    <property type="entry name" value="Pkinase"/>
    <property type="match status" value="1"/>
</dbReference>
<proteinExistence type="predicted"/>
<dbReference type="PANTHER" id="PTHR24058">
    <property type="entry name" value="DUAL SPECIFICITY PROTEIN KINASE"/>
    <property type="match status" value="1"/>
</dbReference>
<dbReference type="PROSITE" id="PS50011">
    <property type="entry name" value="PROTEIN_KINASE_DOM"/>
    <property type="match status" value="1"/>
</dbReference>
<reference evidence="9" key="1">
    <citation type="submission" date="2025-08" db="UniProtKB">
        <authorList>
            <consortium name="RefSeq"/>
        </authorList>
    </citation>
    <scope>IDENTIFICATION</scope>
    <source>
        <tissue evidence="9">Brain</tissue>
    </source>
</reference>
<dbReference type="GeneID" id="108899294"/>
<keyword evidence="5 6" id="KW-0067">ATP-binding</keyword>
<dbReference type="KEGG" id="lcf:108899294"/>
<accession>A0AAJ8DRB6</accession>
<dbReference type="GO" id="GO:0005634">
    <property type="term" value="C:nucleus"/>
    <property type="evidence" value="ECO:0007669"/>
    <property type="project" value="TreeGrafter"/>
</dbReference>
<dbReference type="Proteomes" id="UP000694890">
    <property type="component" value="Linkage group LG7_1"/>
</dbReference>
<dbReference type="GO" id="GO:0005737">
    <property type="term" value="C:cytoplasm"/>
    <property type="evidence" value="ECO:0007669"/>
    <property type="project" value="TreeGrafter"/>
</dbReference>
<dbReference type="PANTHER" id="PTHR24058:SF17">
    <property type="entry name" value="HOMEODOMAIN INTERACTING PROTEIN KINASE, ISOFORM D"/>
    <property type="match status" value="1"/>
</dbReference>
<keyword evidence="1" id="KW-0723">Serine/threonine-protein kinase</keyword>
<evidence type="ECO:0000256" key="2">
    <source>
        <dbReference type="ARBA" id="ARBA00022679"/>
    </source>
</evidence>
<dbReference type="GO" id="GO:0005524">
    <property type="term" value="F:ATP binding"/>
    <property type="evidence" value="ECO:0007669"/>
    <property type="project" value="UniProtKB-UniRule"/>
</dbReference>
<dbReference type="InterPro" id="IPR050494">
    <property type="entry name" value="Ser_Thr_dual-spec_kinase"/>
</dbReference>
<dbReference type="GO" id="GO:0004713">
    <property type="term" value="F:protein tyrosine kinase activity"/>
    <property type="evidence" value="ECO:0007669"/>
    <property type="project" value="TreeGrafter"/>
</dbReference>
<dbReference type="InterPro" id="IPR017441">
    <property type="entry name" value="Protein_kinase_ATP_BS"/>
</dbReference>
<evidence type="ECO:0000256" key="3">
    <source>
        <dbReference type="ARBA" id="ARBA00022741"/>
    </source>
</evidence>
<feature type="binding site" evidence="6">
    <location>
        <position position="47"/>
    </location>
    <ligand>
        <name>ATP</name>
        <dbReference type="ChEBI" id="CHEBI:30616"/>
    </ligand>
</feature>
<evidence type="ECO:0000256" key="6">
    <source>
        <dbReference type="PROSITE-ProRule" id="PRU10141"/>
    </source>
</evidence>
<name>A0AAJ8DRB6_LATCA</name>
<evidence type="ECO:0000313" key="8">
    <source>
        <dbReference type="Proteomes" id="UP000694890"/>
    </source>
</evidence>
<dbReference type="Gene3D" id="1.10.510.10">
    <property type="entry name" value="Transferase(Phosphotransferase) domain 1"/>
    <property type="match status" value="1"/>
</dbReference>
<dbReference type="PROSITE" id="PS00107">
    <property type="entry name" value="PROTEIN_KINASE_ATP"/>
    <property type="match status" value="1"/>
</dbReference>
<keyword evidence="3 6" id="KW-0547">Nucleotide-binding</keyword>
<dbReference type="RefSeq" id="XP_050928048.1">
    <property type="nucleotide sequence ID" value="XM_051072091.1"/>
</dbReference>
<feature type="domain" description="Protein kinase" evidence="7">
    <location>
        <begin position="18"/>
        <end position="133"/>
    </location>
</feature>
<dbReference type="GO" id="GO:0004674">
    <property type="term" value="F:protein serine/threonine kinase activity"/>
    <property type="evidence" value="ECO:0007669"/>
    <property type="project" value="UniProtKB-KW"/>
</dbReference>
<evidence type="ECO:0000256" key="1">
    <source>
        <dbReference type="ARBA" id="ARBA00022527"/>
    </source>
</evidence>
<evidence type="ECO:0000256" key="5">
    <source>
        <dbReference type="ARBA" id="ARBA00022840"/>
    </source>
</evidence>
<dbReference type="InterPro" id="IPR000719">
    <property type="entry name" value="Prot_kinase_dom"/>
</dbReference>
<dbReference type="AlphaFoldDB" id="A0AAJ8DRB6"/>
<evidence type="ECO:0000259" key="7">
    <source>
        <dbReference type="PROSITE" id="PS50011"/>
    </source>
</evidence>
<organism evidence="8 9">
    <name type="scientific">Lates calcarifer</name>
    <name type="common">Barramundi</name>
    <name type="synonym">Holocentrus calcarifer</name>
    <dbReference type="NCBI Taxonomy" id="8187"/>
    <lineage>
        <taxon>Eukaryota</taxon>
        <taxon>Metazoa</taxon>
        <taxon>Chordata</taxon>
        <taxon>Craniata</taxon>
        <taxon>Vertebrata</taxon>
        <taxon>Euteleostomi</taxon>
        <taxon>Actinopterygii</taxon>
        <taxon>Neopterygii</taxon>
        <taxon>Teleostei</taxon>
        <taxon>Neoteleostei</taxon>
        <taxon>Acanthomorphata</taxon>
        <taxon>Carangaria</taxon>
        <taxon>Carangaria incertae sedis</taxon>
        <taxon>Centropomidae</taxon>
        <taxon>Lates</taxon>
    </lineage>
</organism>
<dbReference type="SUPFAM" id="SSF56112">
    <property type="entry name" value="Protein kinase-like (PK-like)"/>
    <property type="match status" value="1"/>
</dbReference>
<evidence type="ECO:0000256" key="4">
    <source>
        <dbReference type="ARBA" id="ARBA00022777"/>
    </source>
</evidence>